<keyword evidence="2" id="KW-1185">Reference proteome</keyword>
<gene>
    <name evidence="1" type="ORF">AB205_0025470</name>
</gene>
<sequence>MDRSPLPKSQIGSFCLSFQTFFVTESLLTFQTMWPDFQ</sequence>
<proteinExistence type="predicted"/>
<accession>A0A2G9RF16</accession>
<dbReference type="EMBL" id="KV944193">
    <property type="protein sequence ID" value="PIO26444.1"/>
    <property type="molecule type" value="Genomic_DNA"/>
</dbReference>
<evidence type="ECO:0000313" key="1">
    <source>
        <dbReference type="EMBL" id="PIO26444.1"/>
    </source>
</evidence>
<evidence type="ECO:0000313" key="2">
    <source>
        <dbReference type="Proteomes" id="UP000228934"/>
    </source>
</evidence>
<dbReference type="Proteomes" id="UP000228934">
    <property type="component" value="Unassembled WGS sequence"/>
</dbReference>
<organism evidence="1 2">
    <name type="scientific">Aquarana catesbeiana</name>
    <name type="common">American bullfrog</name>
    <name type="synonym">Rana catesbeiana</name>
    <dbReference type="NCBI Taxonomy" id="8400"/>
    <lineage>
        <taxon>Eukaryota</taxon>
        <taxon>Metazoa</taxon>
        <taxon>Chordata</taxon>
        <taxon>Craniata</taxon>
        <taxon>Vertebrata</taxon>
        <taxon>Euteleostomi</taxon>
        <taxon>Amphibia</taxon>
        <taxon>Batrachia</taxon>
        <taxon>Anura</taxon>
        <taxon>Neobatrachia</taxon>
        <taxon>Ranoidea</taxon>
        <taxon>Ranidae</taxon>
        <taxon>Aquarana</taxon>
    </lineage>
</organism>
<dbReference type="OrthoDB" id="8963379at2759"/>
<protein>
    <submittedName>
        <fullName evidence="1">Uncharacterized protein</fullName>
    </submittedName>
</protein>
<name>A0A2G9RF16_AQUCT</name>
<dbReference type="AlphaFoldDB" id="A0A2G9RF16"/>
<reference evidence="2" key="1">
    <citation type="journal article" date="2017" name="Nat. Commun.">
        <title>The North American bullfrog draft genome provides insight into hormonal regulation of long noncoding RNA.</title>
        <authorList>
            <person name="Hammond S.A."/>
            <person name="Warren R.L."/>
            <person name="Vandervalk B.P."/>
            <person name="Kucuk E."/>
            <person name="Khan H."/>
            <person name="Gibb E.A."/>
            <person name="Pandoh P."/>
            <person name="Kirk H."/>
            <person name="Zhao Y."/>
            <person name="Jones M."/>
            <person name="Mungall A.J."/>
            <person name="Coope R."/>
            <person name="Pleasance S."/>
            <person name="Moore R.A."/>
            <person name="Holt R.A."/>
            <person name="Round J.M."/>
            <person name="Ohora S."/>
            <person name="Walle B.V."/>
            <person name="Veldhoen N."/>
            <person name="Helbing C.C."/>
            <person name="Birol I."/>
        </authorList>
    </citation>
    <scope>NUCLEOTIDE SEQUENCE [LARGE SCALE GENOMIC DNA]</scope>
</reference>